<dbReference type="EMBL" id="PVTE01000006">
    <property type="protein sequence ID" value="PRY40834.1"/>
    <property type="molecule type" value="Genomic_DNA"/>
</dbReference>
<organism evidence="1 2">
    <name type="scientific">Spirosoma oryzae</name>
    <dbReference type="NCBI Taxonomy" id="1469603"/>
    <lineage>
        <taxon>Bacteria</taxon>
        <taxon>Pseudomonadati</taxon>
        <taxon>Bacteroidota</taxon>
        <taxon>Cytophagia</taxon>
        <taxon>Cytophagales</taxon>
        <taxon>Cytophagaceae</taxon>
        <taxon>Spirosoma</taxon>
    </lineage>
</organism>
<evidence type="ECO:0000313" key="1">
    <source>
        <dbReference type="EMBL" id="PRY40834.1"/>
    </source>
</evidence>
<sequence>MKSPHIGHFFALLDANGETITYVHMANIGIIHESVDFAEYNGVKHHNVFSLDGRILASTPTTLPKPKGWIEGVMFFDPNQSSLADELDLPEPSLDECAPYKIWINPSMLCSYVMPEQRPVLVQNKPYWRLILEAGDREMGIYFTEHPFTPVSVVHNN</sequence>
<name>A0A2T0T5D4_9BACT</name>
<dbReference type="RefSeq" id="WP_106137279.1">
    <property type="nucleotide sequence ID" value="NZ_PVTE01000006.1"/>
</dbReference>
<gene>
    <name evidence="1" type="ORF">CLV58_10617</name>
</gene>
<dbReference type="Proteomes" id="UP000238375">
    <property type="component" value="Unassembled WGS sequence"/>
</dbReference>
<comment type="caution">
    <text evidence="1">The sequence shown here is derived from an EMBL/GenBank/DDBJ whole genome shotgun (WGS) entry which is preliminary data.</text>
</comment>
<reference evidence="1 2" key="1">
    <citation type="submission" date="2018-03" db="EMBL/GenBank/DDBJ databases">
        <title>Genomic Encyclopedia of Archaeal and Bacterial Type Strains, Phase II (KMG-II): from individual species to whole genera.</title>
        <authorList>
            <person name="Goeker M."/>
        </authorList>
    </citation>
    <scope>NUCLEOTIDE SEQUENCE [LARGE SCALE GENOMIC DNA]</scope>
    <source>
        <strain evidence="1 2">DSM 28354</strain>
    </source>
</reference>
<keyword evidence="2" id="KW-1185">Reference proteome</keyword>
<protein>
    <submittedName>
        <fullName evidence="1">Uncharacterized protein</fullName>
    </submittedName>
</protein>
<evidence type="ECO:0000313" key="2">
    <source>
        <dbReference type="Proteomes" id="UP000238375"/>
    </source>
</evidence>
<accession>A0A2T0T5D4</accession>
<dbReference type="AlphaFoldDB" id="A0A2T0T5D4"/>
<proteinExistence type="predicted"/>